<evidence type="ECO:0000256" key="2">
    <source>
        <dbReference type="SAM" id="SignalP"/>
    </source>
</evidence>
<accession>A0A0H3KYY7</accession>
<dbReference type="RefSeq" id="WP_012218062.1">
    <property type="nucleotide sequence ID" value="NC_010087.1"/>
</dbReference>
<dbReference type="KEGG" id="bmu:Bmul_5677"/>
<dbReference type="InterPro" id="IPR024370">
    <property type="entry name" value="PBP_domain"/>
</dbReference>
<organism evidence="4 5">
    <name type="scientific">Burkholderia multivorans (strain ATCC 17616 / 249)</name>
    <dbReference type="NCBI Taxonomy" id="395019"/>
    <lineage>
        <taxon>Bacteria</taxon>
        <taxon>Pseudomonadati</taxon>
        <taxon>Pseudomonadota</taxon>
        <taxon>Betaproteobacteria</taxon>
        <taxon>Burkholderiales</taxon>
        <taxon>Burkholderiaceae</taxon>
        <taxon>Burkholderia</taxon>
        <taxon>Burkholderia cepacia complex</taxon>
    </lineage>
</organism>
<evidence type="ECO:0000313" key="4">
    <source>
        <dbReference type="EMBL" id="BAG47643.1"/>
    </source>
</evidence>
<dbReference type="KEGG" id="bmj:BMULJ_05834"/>
<dbReference type="HOGENOM" id="CLU_026228_5_1_4"/>
<dbReference type="eggNOG" id="COG0226">
    <property type="taxonomic scope" value="Bacteria"/>
</dbReference>
<dbReference type="STRING" id="395019.BMULJ_05834"/>
<evidence type="ECO:0000313" key="5">
    <source>
        <dbReference type="Proteomes" id="UP000008815"/>
    </source>
</evidence>
<evidence type="ECO:0000259" key="3">
    <source>
        <dbReference type="Pfam" id="PF12849"/>
    </source>
</evidence>
<feature type="signal peptide" evidence="2">
    <location>
        <begin position="1"/>
        <end position="24"/>
    </location>
</feature>
<gene>
    <name evidence="4" type="primary">pstS</name>
    <name evidence="4" type="ordered locus">BMULJ_05834</name>
</gene>
<dbReference type="InterPro" id="IPR050811">
    <property type="entry name" value="Phosphate_ABC_transporter"/>
</dbReference>
<dbReference type="PANTHER" id="PTHR30570">
    <property type="entry name" value="PERIPLASMIC PHOSPHATE BINDING COMPONENT OF PHOSPHATE ABC TRANSPORTER"/>
    <property type="match status" value="1"/>
</dbReference>
<dbReference type="Proteomes" id="UP000008815">
    <property type="component" value="Chromosome 3"/>
</dbReference>
<sequence>MRLKRLILSAAIALVATQSLSALADTVDVRGSTTVNSVLITPYAADIERLSGQKLKVTASNSGEGLTDLIGFSADIAMTSAPFKDVAEQLGKTPNLKGLKIDQNEFNVVNLGHAEVLFIVNPSNKVAHLSQSQLVGLLTGKIANWKEIGGADQPVIRVSEQSTGAMRTEINRNLLDGKDFPTATKVVDLASQIPAVVAATPGAIGFMSSALPASQRADVRVIPNDSKIEQTLFVITRPHPDANVESVISAIKGVASKALTH</sequence>
<dbReference type="Pfam" id="PF12849">
    <property type="entry name" value="PBP_like_2"/>
    <property type="match status" value="1"/>
</dbReference>
<dbReference type="SUPFAM" id="SSF53850">
    <property type="entry name" value="Periplasmic binding protein-like II"/>
    <property type="match status" value="1"/>
</dbReference>
<proteinExistence type="predicted"/>
<reference evidence="4 5" key="1">
    <citation type="submission" date="2007-04" db="EMBL/GenBank/DDBJ databases">
        <title>Complete genome sequence of Burkholderia multivorans ATCC 17616.</title>
        <authorList>
            <person name="Ohtsubo Y."/>
            <person name="Yamashita A."/>
            <person name="Kurokawa K."/>
            <person name="Takami H."/>
            <person name="Yuhara S."/>
            <person name="Nishiyama E."/>
            <person name="Endo R."/>
            <person name="Miyazaki R."/>
            <person name="Ono A."/>
            <person name="Yano K."/>
            <person name="Ito M."/>
            <person name="Sota M."/>
            <person name="Yuji N."/>
            <person name="Hattori M."/>
            <person name="Tsuda M."/>
        </authorList>
    </citation>
    <scope>NUCLEOTIDE SEQUENCE [LARGE SCALE GENOMIC DNA]</scope>
    <source>
        <strain evidence="5">ATCC 17616 / 249</strain>
    </source>
</reference>
<evidence type="ECO:0000256" key="1">
    <source>
        <dbReference type="ARBA" id="ARBA00022729"/>
    </source>
</evidence>
<keyword evidence="5" id="KW-1185">Reference proteome</keyword>
<dbReference type="AlphaFoldDB" id="A0A0H3KYY7"/>
<feature type="domain" description="PBP" evidence="3">
    <location>
        <begin position="20"/>
        <end position="229"/>
    </location>
</feature>
<keyword evidence="1 2" id="KW-0732">Signal</keyword>
<name>A0A0H3KYY7_BURM1</name>
<dbReference type="EMBL" id="AP009387">
    <property type="protein sequence ID" value="BAG47643.1"/>
    <property type="molecule type" value="Genomic_DNA"/>
</dbReference>
<dbReference type="PANTHER" id="PTHR30570:SF1">
    <property type="entry name" value="PHOSPHATE-BINDING PROTEIN PSTS"/>
    <property type="match status" value="1"/>
</dbReference>
<feature type="chain" id="PRO_5002614197" evidence="2">
    <location>
        <begin position="25"/>
        <end position="261"/>
    </location>
</feature>
<protein>
    <submittedName>
        <fullName evidence="4">Phosphate transport system substrate-binding protein</fullName>
    </submittedName>
</protein>
<dbReference type="Gene3D" id="3.40.190.10">
    <property type="entry name" value="Periplasmic binding protein-like II"/>
    <property type="match status" value="2"/>
</dbReference>